<dbReference type="Proteomes" id="UP000824140">
    <property type="component" value="Unassembled WGS sequence"/>
</dbReference>
<dbReference type="PANTHER" id="PTHR47505:SF1">
    <property type="entry name" value="DNA UTILIZATION PROTEIN YHGH"/>
    <property type="match status" value="1"/>
</dbReference>
<dbReference type="PANTHER" id="PTHR47505">
    <property type="entry name" value="DNA UTILIZATION PROTEIN YHGH"/>
    <property type="match status" value="1"/>
</dbReference>
<name>A0A9D1FY48_9FIRM</name>
<dbReference type="InterPro" id="IPR029057">
    <property type="entry name" value="PRTase-like"/>
</dbReference>
<protein>
    <submittedName>
        <fullName evidence="2">ComF family protein</fullName>
    </submittedName>
</protein>
<reference evidence="2" key="2">
    <citation type="journal article" date="2021" name="PeerJ">
        <title>Extensive microbial diversity within the chicken gut microbiome revealed by metagenomics and culture.</title>
        <authorList>
            <person name="Gilroy R."/>
            <person name="Ravi A."/>
            <person name="Getino M."/>
            <person name="Pursley I."/>
            <person name="Horton D.L."/>
            <person name="Alikhan N.F."/>
            <person name="Baker D."/>
            <person name="Gharbi K."/>
            <person name="Hall N."/>
            <person name="Watson M."/>
            <person name="Adriaenssens E.M."/>
            <person name="Foster-Nyarko E."/>
            <person name="Jarju S."/>
            <person name="Secka A."/>
            <person name="Antonio M."/>
            <person name="Oren A."/>
            <person name="Chaudhuri R.R."/>
            <person name="La Ragione R."/>
            <person name="Hildebrand F."/>
            <person name="Pallen M.J."/>
        </authorList>
    </citation>
    <scope>NUCLEOTIDE SEQUENCE</scope>
    <source>
        <strain evidence="2">13766</strain>
    </source>
</reference>
<evidence type="ECO:0000256" key="1">
    <source>
        <dbReference type="ARBA" id="ARBA00008007"/>
    </source>
</evidence>
<dbReference type="InterPro" id="IPR000836">
    <property type="entry name" value="PRTase_dom"/>
</dbReference>
<organism evidence="2 3">
    <name type="scientific">Candidatus Alectryocaccomicrobium excrementavium</name>
    <dbReference type="NCBI Taxonomy" id="2840668"/>
    <lineage>
        <taxon>Bacteria</taxon>
        <taxon>Bacillati</taxon>
        <taxon>Bacillota</taxon>
        <taxon>Clostridia</taxon>
        <taxon>Candidatus Alectryocaccomicrobium</taxon>
    </lineage>
</organism>
<reference evidence="2" key="1">
    <citation type="submission" date="2020-10" db="EMBL/GenBank/DDBJ databases">
        <authorList>
            <person name="Gilroy R."/>
        </authorList>
    </citation>
    <scope>NUCLEOTIDE SEQUENCE</scope>
    <source>
        <strain evidence="2">13766</strain>
    </source>
</reference>
<dbReference type="Gene3D" id="3.40.50.2020">
    <property type="match status" value="1"/>
</dbReference>
<dbReference type="CDD" id="cd06223">
    <property type="entry name" value="PRTases_typeI"/>
    <property type="match status" value="1"/>
</dbReference>
<evidence type="ECO:0000313" key="2">
    <source>
        <dbReference type="EMBL" id="HIS91564.1"/>
    </source>
</evidence>
<evidence type="ECO:0000313" key="3">
    <source>
        <dbReference type="Proteomes" id="UP000824140"/>
    </source>
</evidence>
<dbReference type="SUPFAM" id="SSF53271">
    <property type="entry name" value="PRTase-like"/>
    <property type="match status" value="1"/>
</dbReference>
<proteinExistence type="inferred from homology"/>
<gene>
    <name evidence="2" type="ORF">IAA84_00950</name>
</gene>
<dbReference type="InterPro" id="IPR051910">
    <property type="entry name" value="ComF/GntX_DNA_util-trans"/>
</dbReference>
<dbReference type="AlphaFoldDB" id="A0A9D1FY48"/>
<comment type="caution">
    <text evidence="2">The sequence shown here is derived from an EMBL/GenBank/DDBJ whole genome shotgun (WGS) entry which is preliminary data.</text>
</comment>
<accession>A0A9D1FY48</accession>
<dbReference type="EMBL" id="DVJN01000017">
    <property type="protein sequence ID" value="HIS91564.1"/>
    <property type="molecule type" value="Genomic_DNA"/>
</dbReference>
<comment type="similarity">
    <text evidence="1">Belongs to the ComF/GntX family.</text>
</comment>
<sequence>MRNLRRVLENMGNAVLELVWAKQVRCQGCGDLSGADEAYLCGVCAHRLEELRPPESQRCLGCGNPVEARCICKRMPHVAFSRFAFYYQGPVRGIVRNLKYHAVTCMADWMAAAMYEILLREDWLEDVHALVPVPMPPKRMKTRGYNQAQLLTNALAEQTGLPVLDLLERTRETPQQARLSSAQRRENMRGAFRAKVDARGLCLLLIDDVRTTGATLEACAAALRQASASQVYALTFAAVSRPVEGKD</sequence>